<dbReference type="EMBL" id="FZNW01000002">
    <property type="protein sequence ID" value="SNR31794.1"/>
    <property type="molecule type" value="Genomic_DNA"/>
</dbReference>
<keyword evidence="2" id="KW-0489">Methyltransferase</keyword>
<keyword evidence="2" id="KW-0808">Transferase</keyword>
<organism evidence="2 3">
    <name type="scientific">Haloechinothrix alba</name>
    <dbReference type="NCBI Taxonomy" id="664784"/>
    <lineage>
        <taxon>Bacteria</taxon>
        <taxon>Bacillati</taxon>
        <taxon>Actinomycetota</taxon>
        <taxon>Actinomycetes</taxon>
        <taxon>Pseudonocardiales</taxon>
        <taxon>Pseudonocardiaceae</taxon>
        <taxon>Haloechinothrix</taxon>
    </lineage>
</organism>
<proteinExistence type="predicted"/>
<dbReference type="Pfam" id="PF04672">
    <property type="entry name" value="Methyltransf_19"/>
    <property type="match status" value="1"/>
</dbReference>
<reference evidence="2 3" key="1">
    <citation type="submission" date="2017-06" db="EMBL/GenBank/DDBJ databases">
        <authorList>
            <person name="Kim H.J."/>
            <person name="Triplett B.A."/>
        </authorList>
    </citation>
    <scope>NUCLEOTIDE SEQUENCE [LARGE SCALE GENOMIC DNA]</scope>
    <source>
        <strain evidence="2 3">DSM 45207</strain>
    </source>
</reference>
<protein>
    <submittedName>
        <fullName evidence="2">S-adenosyl methyltransferase</fullName>
    </submittedName>
</protein>
<accession>A0A238VCA8</accession>
<dbReference type="Proteomes" id="UP000198348">
    <property type="component" value="Unassembled WGS sequence"/>
</dbReference>
<dbReference type="Gene3D" id="3.40.50.150">
    <property type="entry name" value="Vaccinia Virus protein VP39"/>
    <property type="match status" value="1"/>
</dbReference>
<feature type="compositionally biased region" description="Polar residues" evidence="1">
    <location>
        <begin position="15"/>
        <end position="24"/>
    </location>
</feature>
<evidence type="ECO:0000256" key="1">
    <source>
        <dbReference type="SAM" id="MobiDB-lite"/>
    </source>
</evidence>
<dbReference type="GO" id="GO:0008168">
    <property type="term" value="F:methyltransferase activity"/>
    <property type="evidence" value="ECO:0007669"/>
    <property type="project" value="UniProtKB-KW"/>
</dbReference>
<evidence type="ECO:0000313" key="2">
    <source>
        <dbReference type="EMBL" id="SNR31794.1"/>
    </source>
</evidence>
<feature type="compositionally biased region" description="Basic and acidic residues" evidence="1">
    <location>
        <begin position="70"/>
        <end position="83"/>
    </location>
</feature>
<dbReference type="InterPro" id="IPR029063">
    <property type="entry name" value="SAM-dependent_MTases_sf"/>
</dbReference>
<dbReference type="GO" id="GO:0032259">
    <property type="term" value="P:methylation"/>
    <property type="evidence" value="ECO:0007669"/>
    <property type="project" value="UniProtKB-KW"/>
</dbReference>
<sequence>MENTHQVAQAPGSYTAISHLTTDSPSEEEHATMQNIYSRATAPMAHRNPAENTGLVGGFALVPPGLVRPAEWHPDDTHERSVERMYAGVGRKR</sequence>
<name>A0A238VCA8_9PSEU</name>
<dbReference type="RefSeq" id="WP_245818494.1">
    <property type="nucleotide sequence ID" value="NZ_FZNW01000002.1"/>
</dbReference>
<feature type="region of interest" description="Disordered" evidence="1">
    <location>
        <begin position="70"/>
        <end position="93"/>
    </location>
</feature>
<dbReference type="InterPro" id="IPR006764">
    <property type="entry name" value="SAM_dep_MeTrfase_SAV2177_type"/>
</dbReference>
<feature type="region of interest" description="Disordered" evidence="1">
    <location>
        <begin position="1"/>
        <end position="51"/>
    </location>
</feature>
<gene>
    <name evidence="2" type="ORF">SAMN06265360_10228</name>
</gene>
<keyword evidence="3" id="KW-1185">Reference proteome</keyword>
<evidence type="ECO:0000313" key="3">
    <source>
        <dbReference type="Proteomes" id="UP000198348"/>
    </source>
</evidence>
<dbReference type="AlphaFoldDB" id="A0A238VCA8"/>